<keyword evidence="2" id="KW-0614">Plasmid</keyword>
<evidence type="ECO:0000256" key="1">
    <source>
        <dbReference type="ARBA" id="ARBA00009981"/>
    </source>
</evidence>
<evidence type="ECO:0000313" key="3">
    <source>
        <dbReference type="Proteomes" id="UP001470809"/>
    </source>
</evidence>
<dbReference type="SUPFAM" id="SSF143120">
    <property type="entry name" value="YefM-like"/>
    <property type="match status" value="1"/>
</dbReference>
<name>A0ABZ3JCP7_9RHOB</name>
<dbReference type="Proteomes" id="UP001470809">
    <property type="component" value="Plasmid pSS1-5"/>
</dbReference>
<comment type="similarity">
    <text evidence="1">Belongs to the phD/YefM antitoxin family.</text>
</comment>
<dbReference type="InterPro" id="IPR036165">
    <property type="entry name" value="YefM-like_sf"/>
</dbReference>
<accession>A0ABZ3JCP7</accession>
<keyword evidence="3" id="KW-1185">Reference proteome</keyword>
<dbReference type="NCBIfam" id="TIGR01552">
    <property type="entry name" value="phd_fam"/>
    <property type="match status" value="1"/>
</dbReference>
<evidence type="ECO:0000313" key="2">
    <source>
        <dbReference type="EMBL" id="XFU26379.1"/>
    </source>
</evidence>
<gene>
    <name evidence="2" type="ORF">AABB31_22810</name>
</gene>
<dbReference type="EMBL" id="CP151764">
    <property type="protein sequence ID" value="XFU26379.1"/>
    <property type="molecule type" value="Genomic_DNA"/>
</dbReference>
<sequence length="61" mass="6879">MSPPSRPVPAATFGRNFGRYKDEAIARGVVEVSSNGRPVGAYLSQEEYERFCKLKRRSEDD</sequence>
<reference evidence="2" key="1">
    <citation type="submission" date="2024-08" db="EMBL/GenBank/DDBJ databases">
        <title>Phylogenomic analyses of a clade within the roseobacter group suggest taxonomic reassignments of species of the genera Aestuariivita, Citreicella, Loktanella, Nautella, Pelagibaca, Ruegeria, Thalassobius, Thiobacimonas and Tropicibacter, and the proposal o.</title>
        <authorList>
            <person name="Jeon C.O."/>
        </authorList>
    </citation>
    <scope>NUCLEOTIDE SEQUENCE</scope>
    <source>
        <strain evidence="2">SS1-5</strain>
        <plasmid evidence="2">pSS1-5</plasmid>
    </source>
</reference>
<dbReference type="RefSeq" id="WP_373634742.1">
    <property type="nucleotide sequence ID" value="NZ_CP151764.2"/>
</dbReference>
<protein>
    <submittedName>
        <fullName evidence="2">Type II toxin-antitoxin system prevent-host-death family antitoxin</fullName>
    </submittedName>
</protein>
<geneLocation type="plasmid" evidence="2 3">
    <name>pSS1-5</name>
</geneLocation>
<proteinExistence type="inferred from homology"/>
<organism evidence="2 3">
    <name type="scientific">Yoonia rhodophyticola</name>
    <dbReference type="NCBI Taxonomy" id="3137370"/>
    <lineage>
        <taxon>Bacteria</taxon>
        <taxon>Pseudomonadati</taxon>
        <taxon>Pseudomonadota</taxon>
        <taxon>Alphaproteobacteria</taxon>
        <taxon>Rhodobacterales</taxon>
        <taxon>Paracoccaceae</taxon>
        <taxon>Yoonia</taxon>
    </lineage>
</organism>